<dbReference type="InterPro" id="IPR000014">
    <property type="entry name" value="PAS"/>
</dbReference>
<reference evidence="12" key="1">
    <citation type="journal article" date="2019" name="Int. J. Syst. Evol. Microbiol.">
        <title>The Global Catalogue of Microorganisms (GCM) 10K type strain sequencing project: providing services to taxonomists for standard genome sequencing and annotation.</title>
        <authorList>
            <consortium name="The Broad Institute Genomics Platform"/>
            <consortium name="The Broad Institute Genome Sequencing Center for Infectious Disease"/>
            <person name="Wu L."/>
            <person name="Ma J."/>
        </authorList>
    </citation>
    <scope>NUCLEOTIDE SEQUENCE [LARGE SCALE GENOMIC DNA]</scope>
    <source>
        <strain evidence="12">CGMCC 1.16026</strain>
    </source>
</reference>
<evidence type="ECO:0000259" key="9">
    <source>
        <dbReference type="PROSITE" id="PS50112"/>
    </source>
</evidence>
<dbReference type="EMBL" id="JBHSWI010000001">
    <property type="protein sequence ID" value="MFC6647149.1"/>
    <property type="molecule type" value="Genomic_DNA"/>
</dbReference>
<protein>
    <recommendedName>
        <fullName evidence="2">histidine kinase</fullName>
        <ecNumber evidence="2">2.7.13.3</ecNumber>
    </recommendedName>
</protein>
<gene>
    <name evidence="11" type="ORF">ACFQBQ_16535</name>
</gene>
<feature type="domain" description="PAS" evidence="9">
    <location>
        <begin position="21"/>
        <end position="91"/>
    </location>
</feature>
<sequence length="147" mass="16262">MEAPRSEETSPGQRSPSSIDARLQLAAIVDSSDDAIVSKDLDGFVMSWNAAATRIFGHTAEEMVGRSILTLIPAELRDEECEILRKLRAGGRIEHFETRRQRKDGQIIHVSLTISPIRDASGQIVGISKIARDITARRHFGGRTDRV</sequence>
<evidence type="ECO:0000256" key="5">
    <source>
        <dbReference type="ARBA" id="ARBA00022741"/>
    </source>
</evidence>
<name>A0ABW1ZDG9_9BACT</name>
<evidence type="ECO:0000256" key="7">
    <source>
        <dbReference type="ARBA" id="ARBA00022840"/>
    </source>
</evidence>
<comment type="caution">
    <text evidence="11">The sequence shown here is derived from an EMBL/GenBank/DDBJ whole genome shotgun (WGS) entry which is preliminary data.</text>
</comment>
<evidence type="ECO:0000256" key="4">
    <source>
        <dbReference type="ARBA" id="ARBA00022679"/>
    </source>
</evidence>
<comment type="catalytic activity">
    <reaction evidence="1">
        <text>ATP + protein L-histidine = ADP + protein N-phospho-L-histidine.</text>
        <dbReference type="EC" id="2.7.13.3"/>
    </reaction>
</comment>
<dbReference type="InterPro" id="IPR000700">
    <property type="entry name" value="PAS-assoc_C"/>
</dbReference>
<dbReference type="RefSeq" id="WP_390236030.1">
    <property type="nucleotide sequence ID" value="NZ_JAGSYD010000002.1"/>
</dbReference>
<dbReference type="NCBIfam" id="TIGR00229">
    <property type="entry name" value="sensory_box"/>
    <property type="match status" value="1"/>
</dbReference>
<dbReference type="PROSITE" id="PS50112">
    <property type="entry name" value="PAS"/>
    <property type="match status" value="1"/>
</dbReference>
<keyword evidence="4" id="KW-0808">Transferase</keyword>
<keyword evidence="12" id="KW-1185">Reference proteome</keyword>
<evidence type="ECO:0000313" key="12">
    <source>
        <dbReference type="Proteomes" id="UP001596391"/>
    </source>
</evidence>
<dbReference type="EC" id="2.7.13.3" evidence="2"/>
<dbReference type="Pfam" id="PF00989">
    <property type="entry name" value="PAS"/>
    <property type="match status" value="1"/>
</dbReference>
<dbReference type="CDD" id="cd00130">
    <property type="entry name" value="PAS"/>
    <property type="match status" value="1"/>
</dbReference>
<dbReference type="PANTHER" id="PTHR41523:SF8">
    <property type="entry name" value="ETHYLENE RESPONSE SENSOR PROTEIN"/>
    <property type="match status" value="1"/>
</dbReference>
<evidence type="ECO:0000259" key="10">
    <source>
        <dbReference type="PROSITE" id="PS50113"/>
    </source>
</evidence>
<dbReference type="PANTHER" id="PTHR41523">
    <property type="entry name" value="TWO-COMPONENT SYSTEM SENSOR PROTEIN"/>
    <property type="match status" value="1"/>
</dbReference>
<accession>A0ABW1ZDG9</accession>
<keyword evidence="6" id="KW-0418">Kinase</keyword>
<dbReference type="SMART" id="SM00086">
    <property type="entry name" value="PAC"/>
    <property type="match status" value="1"/>
</dbReference>
<dbReference type="SUPFAM" id="SSF55785">
    <property type="entry name" value="PYP-like sensor domain (PAS domain)"/>
    <property type="match status" value="1"/>
</dbReference>
<dbReference type="InterPro" id="IPR013767">
    <property type="entry name" value="PAS_fold"/>
</dbReference>
<dbReference type="PROSITE" id="PS50113">
    <property type="entry name" value="PAC"/>
    <property type="match status" value="1"/>
</dbReference>
<keyword evidence="3" id="KW-0597">Phosphoprotein</keyword>
<organism evidence="11 12">
    <name type="scientific">Granulicella cerasi</name>
    <dbReference type="NCBI Taxonomy" id="741063"/>
    <lineage>
        <taxon>Bacteria</taxon>
        <taxon>Pseudomonadati</taxon>
        <taxon>Acidobacteriota</taxon>
        <taxon>Terriglobia</taxon>
        <taxon>Terriglobales</taxon>
        <taxon>Acidobacteriaceae</taxon>
        <taxon>Granulicella</taxon>
    </lineage>
</organism>
<evidence type="ECO:0000256" key="1">
    <source>
        <dbReference type="ARBA" id="ARBA00000085"/>
    </source>
</evidence>
<dbReference type="InterPro" id="IPR035965">
    <property type="entry name" value="PAS-like_dom_sf"/>
</dbReference>
<feature type="domain" description="PAC" evidence="10">
    <location>
        <begin position="94"/>
        <end position="146"/>
    </location>
</feature>
<evidence type="ECO:0000256" key="6">
    <source>
        <dbReference type="ARBA" id="ARBA00022777"/>
    </source>
</evidence>
<dbReference type="Gene3D" id="3.30.450.20">
    <property type="entry name" value="PAS domain"/>
    <property type="match status" value="1"/>
</dbReference>
<dbReference type="Proteomes" id="UP001596391">
    <property type="component" value="Unassembled WGS sequence"/>
</dbReference>
<evidence type="ECO:0000256" key="8">
    <source>
        <dbReference type="ARBA" id="ARBA00023026"/>
    </source>
</evidence>
<evidence type="ECO:0000256" key="3">
    <source>
        <dbReference type="ARBA" id="ARBA00022553"/>
    </source>
</evidence>
<keyword evidence="8" id="KW-0843">Virulence</keyword>
<proteinExistence type="predicted"/>
<dbReference type="InterPro" id="IPR001610">
    <property type="entry name" value="PAC"/>
</dbReference>
<dbReference type="SMART" id="SM00091">
    <property type="entry name" value="PAS"/>
    <property type="match status" value="1"/>
</dbReference>
<evidence type="ECO:0000313" key="11">
    <source>
        <dbReference type="EMBL" id="MFC6647149.1"/>
    </source>
</evidence>
<keyword evidence="5" id="KW-0547">Nucleotide-binding</keyword>
<keyword evidence="7" id="KW-0067">ATP-binding</keyword>
<evidence type="ECO:0000256" key="2">
    <source>
        <dbReference type="ARBA" id="ARBA00012438"/>
    </source>
</evidence>